<sequence>MEGHIHPFFDVPYFCVVFVEIVQKLGIIKPLFTTTPSFEYCKHSADTDIPTIVHIQMYIEGMSSFRAQTMDFQLDIYFQEKWVDLRLAHNGTKRILLKDPFLFKLIWHPDIYFANARTAAFHDVTQPNFLVWIYPNGTVWYDCRISLTVLCMQNLARYPLDSQSCALRILSYAYDTDQIVIRWNGKHPIEVNSEIRMPDMRLRAIQHAIRNDTYVTGIWSCALAEFHVDREIMHHIIQSYVPTALIVVISWFSFWLDVEAVPGRVSLSITTLLTLATQSSAARMALPQVIYSLHILLLIIYLVSNGILKTVGRYRTYASLYTQILLFQYQNGSTPYEVSLFGESDNSASLHKKQIRELNQPTVLMRRNFLPSIKRKAIEERISRVEENRKYAQLIDRRSRVYFPLAYILFNFFYWVYYIKFAQDTIE</sequence>
<name>A0A2G9U501_TELCI</name>
<dbReference type="Proteomes" id="UP000230423">
    <property type="component" value="Unassembled WGS sequence"/>
</dbReference>
<dbReference type="InterPro" id="IPR006202">
    <property type="entry name" value="Neur_chan_lig-bd"/>
</dbReference>
<dbReference type="Pfam" id="PF02932">
    <property type="entry name" value="Neur_chan_memb"/>
    <property type="match status" value="1"/>
</dbReference>
<protein>
    <submittedName>
        <fullName evidence="14">Cation transporter family protein</fullName>
    </submittedName>
</protein>
<dbReference type="InterPro" id="IPR006029">
    <property type="entry name" value="Neurotrans-gated_channel_TM"/>
</dbReference>
<evidence type="ECO:0000256" key="8">
    <source>
        <dbReference type="ARBA" id="ARBA00023065"/>
    </source>
</evidence>
<organism evidence="14 15">
    <name type="scientific">Teladorsagia circumcincta</name>
    <name type="common">Brown stomach worm</name>
    <name type="synonym">Ostertagia circumcincta</name>
    <dbReference type="NCBI Taxonomy" id="45464"/>
    <lineage>
        <taxon>Eukaryota</taxon>
        <taxon>Metazoa</taxon>
        <taxon>Ecdysozoa</taxon>
        <taxon>Nematoda</taxon>
        <taxon>Chromadorea</taxon>
        <taxon>Rhabditida</taxon>
        <taxon>Rhabditina</taxon>
        <taxon>Rhabditomorpha</taxon>
        <taxon>Strongyloidea</taxon>
        <taxon>Trichostrongylidae</taxon>
        <taxon>Teladorsagia</taxon>
    </lineage>
</organism>
<dbReference type="GO" id="GO:0004888">
    <property type="term" value="F:transmembrane signaling receptor activity"/>
    <property type="evidence" value="ECO:0007669"/>
    <property type="project" value="InterPro"/>
</dbReference>
<feature type="domain" description="Neurotransmitter-gated ion-channel ligand-binding" evidence="12">
    <location>
        <begin position="48"/>
        <end position="230"/>
    </location>
</feature>
<dbReference type="SUPFAM" id="SSF90112">
    <property type="entry name" value="Neurotransmitter-gated ion-channel transmembrane pore"/>
    <property type="match status" value="1"/>
</dbReference>
<evidence type="ECO:0000256" key="11">
    <source>
        <dbReference type="RuleBase" id="RU000687"/>
    </source>
</evidence>
<keyword evidence="3 11" id="KW-0813">Transport</keyword>
<evidence type="ECO:0000256" key="4">
    <source>
        <dbReference type="ARBA" id="ARBA00022475"/>
    </source>
</evidence>
<feature type="transmembrane region" description="Helical" evidence="11">
    <location>
        <begin position="289"/>
        <end position="308"/>
    </location>
</feature>
<dbReference type="FunFam" id="2.70.170.10:FF:000039">
    <property type="entry name" value="Ligand-Gated ion Channel"/>
    <property type="match status" value="1"/>
</dbReference>
<proteinExistence type="inferred from homology"/>
<keyword evidence="10 11" id="KW-0407">Ion channel</keyword>
<dbReference type="CDD" id="cd19049">
    <property type="entry name" value="LGIC_TM_anion"/>
    <property type="match status" value="1"/>
</dbReference>
<comment type="subcellular location">
    <subcellularLocation>
        <location evidence="2">Cell membrane</location>
    </subcellularLocation>
    <subcellularLocation>
        <location evidence="1">Membrane</location>
        <topology evidence="1">Multi-pass membrane protein</topology>
    </subcellularLocation>
</comment>
<evidence type="ECO:0000256" key="3">
    <source>
        <dbReference type="ARBA" id="ARBA00022448"/>
    </source>
</evidence>
<evidence type="ECO:0000259" key="13">
    <source>
        <dbReference type="Pfam" id="PF02932"/>
    </source>
</evidence>
<keyword evidence="8 11" id="KW-0406">Ion transport</keyword>
<evidence type="ECO:0000256" key="2">
    <source>
        <dbReference type="ARBA" id="ARBA00004236"/>
    </source>
</evidence>
<feature type="transmembrane region" description="Helical" evidence="11">
    <location>
        <begin position="401"/>
        <end position="419"/>
    </location>
</feature>
<dbReference type="InterPro" id="IPR038050">
    <property type="entry name" value="Neuro_actylchol_rec"/>
</dbReference>
<evidence type="ECO:0000313" key="14">
    <source>
        <dbReference type="EMBL" id="PIO65349.1"/>
    </source>
</evidence>
<evidence type="ECO:0000256" key="1">
    <source>
        <dbReference type="ARBA" id="ARBA00004141"/>
    </source>
</evidence>
<keyword evidence="4" id="KW-1003">Cell membrane</keyword>
<dbReference type="CDD" id="cd18987">
    <property type="entry name" value="LGIC_ECD_anion"/>
    <property type="match status" value="1"/>
</dbReference>
<dbReference type="PRINTS" id="PR00253">
    <property type="entry name" value="GABAARECEPTR"/>
</dbReference>
<evidence type="ECO:0000259" key="12">
    <source>
        <dbReference type="Pfam" id="PF02931"/>
    </source>
</evidence>
<gene>
    <name evidence="14" type="ORF">TELCIR_12987</name>
</gene>
<keyword evidence="15" id="KW-1185">Reference proteome</keyword>
<keyword evidence="6" id="KW-0732">Signal</keyword>
<evidence type="ECO:0000256" key="5">
    <source>
        <dbReference type="ARBA" id="ARBA00022692"/>
    </source>
</evidence>
<dbReference type="InterPro" id="IPR036734">
    <property type="entry name" value="Neur_chan_lig-bd_sf"/>
</dbReference>
<dbReference type="GO" id="GO:0005886">
    <property type="term" value="C:plasma membrane"/>
    <property type="evidence" value="ECO:0007669"/>
    <property type="project" value="UniProtKB-SubCell"/>
</dbReference>
<dbReference type="EMBL" id="KZ349079">
    <property type="protein sequence ID" value="PIO65349.1"/>
    <property type="molecule type" value="Genomic_DNA"/>
</dbReference>
<keyword evidence="5 11" id="KW-0812">Transmembrane</keyword>
<comment type="caution">
    <text evidence="11">Lacks conserved residue(s) required for the propagation of feature annotation.</text>
</comment>
<evidence type="ECO:0000256" key="9">
    <source>
        <dbReference type="ARBA" id="ARBA00023136"/>
    </source>
</evidence>
<dbReference type="InterPro" id="IPR006028">
    <property type="entry name" value="GABAA/Glycine_rcpt"/>
</dbReference>
<dbReference type="Pfam" id="PF02931">
    <property type="entry name" value="Neur_chan_LBD"/>
    <property type="match status" value="1"/>
</dbReference>
<dbReference type="SUPFAM" id="SSF63712">
    <property type="entry name" value="Nicotinic receptor ligand binding domain-like"/>
    <property type="match status" value="1"/>
</dbReference>
<evidence type="ECO:0000256" key="6">
    <source>
        <dbReference type="ARBA" id="ARBA00022729"/>
    </source>
</evidence>
<reference evidence="14 15" key="1">
    <citation type="submission" date="2015-09" db="EMBL/GenBank/DDBJ databases">
        <title>Draft genome of the parasitic nematode Teladorsagia circumcincta isolate WARC Sus (inbred).</title>
        <authorList>
            <person name="Mitreva M."/>
        </authorList>
    </citation>
    <scope>NUCLEOTIDE SEQUENCE [LARGE SCALE GENOMIC DNA]</scope>
    <source>
        <strain evidence="14 15">S</strain>
    </source>
</reference>
<dbReference type="InterPro" id="IPR018000">
    <property type="entry name" value="Neurotransmitter_ion_chnl_CS"/>
</dbReference>
<dbReference type="OrthoDB" id="442503at2759"/>
<feature type="domain" description="Neurotransmitter-gated ion-channel transmembrane" evidence="13">
    <location>
        <begin position="240"/>
        <end position="303"/>
    </location>
</feature>
<evidence type="ECO:0000313" key="15">
    <source>
        <dbReference type="Proteomes" id="UP000230423"/>
    </source>
</evidence>
<dbReference type="Gene3D" id="1.20.58.390">
    <property type="entry name" value="Neurotransmitter-gated ion-channel transmembrane domain"/>
    <property type="match status" value="1"/>
</dbReference>
<dbReference type="PANTHER" id="PTHR18945">
    <property type="entry name" value="NEUROTRANSMITTER GATED ION CHANNEL"/>
    <property type="match status" value="1"/>
</dbReference>
<keyword evidence="7 11" id="KW-1133">Transmembrane helix</keyword>
<dbReference type="Gene3D" id="2.70.170.10">
    <property type="entry name" value="Neurotransmitter-gated ion-channel ligand-binding domain"/>
    <property type="match status" value="1"/>
</dbReference>
<dbReference type="GO" id="GO:0005230">
    <property type="term" value="F:extracellular ligand-gated monoatomic ion channel activity"/>
    <property type="evidence" value="ECO:0007669"/>
    <property type="project" value="InterPro"/>
</dbReference>
<dbReference type="PROSITE" id="PS00236">
    <property type="entry name" value="NEUROTR_ION_CHANNEL"/>
    <property type="match status" value="1"/>
</dbReference>
<evidence type="ECO:0000256" key="7">
    <source>
        <dbReference type="ARBA" id="ARBA00022989"/>
    </source>
</evidence>
<evidence type="ECO:0000256" key="10">
    <source>
        <dbReference type="ARBA" id="ARBA00023303"/>
    </source>
</evidence>
<accession>A0A2G9U501</accession>
<dbReference type="InterPro" id="IPR006201">
    <property type="entry name" value="Neur_channel"/>
</dbReference>
<dbReference type="AlphaFoldDB" id="A0A2G9U501"/>
<dbReference type="PRINTS" id="PR00252">
    <property type="entry name" value="NRIONCHANNEL"/>
</dbReference>
<comment type="similarity">
    <text evidence="11">Belongs to the ligand-gated ion channel (TC 1.A.9) family.</text>
</comment>
<keyword evidence="9 11" id="KW-0472">Membrane</keyword>
<dbReference type="InterPro" id="IPR036719">
    <property type="entry name" value="Neuro-gated_channel_TM_sf"/>
</dbReference>